<reference evidence="3" key="1">
    <citation type="submission" date="2021-02" db="EMBL/GenBank/DDBJ databases">
        <authorList>
            <person name="Nieuwenhuis M."/>
            <person name="Van De Peppel L.J.J."/>
        </authorList>
    </citation>
    <scope>NUCLEOTIDE SEQUENCE</scope>
    <source>
        <strain evidence="3">D49</strain>
    </source>
</reference>
<dbReference type="AlphaFoldDB" id="A0A9P7GL47"/>
<organism evidence="3 4">
    <name type="scientific">Sphagnurus paluster</name>
    <dbReference type="NCBI Taxonomy" id="117069"/>
    <lineage>
        <taxon>Eukaryota</taxon>
        <taxon>Fungi</taxon>
        <taxon>Dikarya</taxon>
        <taxon>Basidiomycota</taxon>
        <taxon>Agaricomycotina</taxon>
        <taxon>Agaricomycetes</taxon>
        <taxon>Agaricomycetidae</taxon>
        <taxon>Agaricales</taxon>
        <taxon>Tricholomatineae</taxon>
        <taxon>Lyophyllaceae</taxon>
        <taxon>Sphagnurus</taxon>
    </lineage>
</organism>
<sequence length="716" mass="79029">MDDSPALVLVPPTPLKFDSPAPSPSPVCASASYPTHSRQPSGNPRASSETTIFSIYSMYGDDPSRASWSASPVVVNGHGDRKSHDASVSPTVKLKLPDNPRPPSNYRSHTSSDTDLAYFDDSDASPMKHEVHPRATPRTSSAYAPSSLRASATISEDVAESISYRTSATSSRMTRSRESTQQHTNHSRHSSPSPRRSPIPHARSESRDRDYDLRHLPPLPASLPPSRLGTPVPTPPRQPSPTLQAPVTPKSLPLKHPVFTGSPSSKVSLVPSEGEDMDAFHVRNTYAELEASGVKGDGYEEGVERTRARVGASRSSQLNAEAALGDGTEKTRDLDPKEIQTLASVDRYGFFAVPSHDRLVLLGSPPLLKRLGPVPAGPPTAPAAAPALRALPPLPTSPKEMSRLGKWTRMLVPAQRDGANTAVWSVHPRKEPKLRLRVYKGIPDAWRSAAWELLMVRYSRLGPRESQSLAREYRDGLDKASTYDIQIDLDVPRTISGHIMFRTRYGAGQRSLFHVLHSFSLRCSKCGYVQGMGPIAATLLCYFDPERVYASLVRLHDAYQMHTVFSPGFPGLLEAIYVQERITEQMMPDVFAAFKKHMISTTSYATKWYITLFSNSVPFQTQLRLWDAFLMEGYDVFIAVAVAIVWIYRDQITSSAANFETVLSLLSSFFVPEDEDMLLLWIGNMLGDAKLRASMIRWKEDWRALVADGKEGAALL</sequence>
<proteinExistence type="predicted"/>
<feature type="compositionally biased region" description="Low complexity" evidence="1">
    <location>
        <begin position="382"/>
        <end position="391"/>
    </location>
</feature>
<dbReference type="GO" id="GO:0005096">
    <property type="term" value="F:GTPase activator activity"/>
    <property type="evidence" value="ECO:0007669"/>
    <property type="project" value="TreeGrafter"/>
</dbReference>
<dbReference type="OrthoDB" id="294251at2759"/>
<evidence type="ECO:0000313" key="3">
    <source>
        <dbReference type="EMBL" id="KAG5652073.1"/>
    </source>
</evidence>
<feature type="region of interest" description="Disordered" evidence="1">
    <location>
        <begin position="66"/>
        <end position="269"/>
    </location>
</feature>
<gene>
    <name evidence="3" type="ORF">H0H81_006428</name>
</gene>
<dbReference type="PANTHER" id="PTHR47219:SF9">
    <property type="entry name" value="GTPASE ACTIVATING PROTEIN AND CENTROSOME-ASSOCIATED, ISOFORM B"/>
    <property type="match status" value="1"/>
</dbReference>
<feature type="compositionally biased region" description="Polar residues" evidence="1">
    <location>
        <begin position="137"/>
        <end position="154"/>
    </location>
</feature>
<comment type="caution">
    <text evidence="3">The sequence shown here is derived from an EMBL/GenBank/DDBJ whole genome shotgun (WGS) entry which is preliminary data.</text>
</comment>
<dbReference type="Pfam" id="PF00566">
    <property type="entry name" value="RabGAP-TBC"/>
    <property type="match status" value="1"/>
</dbReference>
<feature type="compositionally biased region" description="Basic and acidic residues" evidence="1">
    <location>
        <begin position="202"/>
        <end position="215"/>
    </location>
</feature>
<dbReference type="Gene3D" id="1.10.472.80">
    <property type="entry name" value="Ypt/Rab-GAP domain of gyp1p, domain 3"/>
    <property type="match status" value="1"/>
</dbReference>
<dbReference type="EMBL" id="JABCKI010000165">
    <property type="protein sequence ID" value="KAG5652073.1"/>
    <property type="molecule type" value="Genomic_DNA"/>
</dbReference>
<feature type="region of interest" description="Disordered" evidence="1">
    <location>
        <begin position="377"/>
        <end position="399"/>
    </location>
</feature>
<keyword evidence="4" id="KW-1185">Reference proteome</keyword>
<feature type="compositionally biased region" description="Polar residues" evidence="1">
    <location>
        <begin position="105"/>
        <end position="114"/>
    </location>
</feature>
<feature type="region of interest" description="Disordered" evidence="1">
    <location>
        <begin position="1"/>
        <end position="48"/>
    </location>
</feature>
<evidence type="ECO:0000256" key="1">
    <source>
        <dbReference type="SAM" id="MobiDB-lite"/>
    </source>
</evidence>
<dbReference type="GO" id="GO:0031267">
    <property type="term" value="F:small GTPase binding"/>
    <property type="evidence" value="ECO:0007669"/>
    <property type="project" value="TreeGrafter"/>
</dbReference>
<dbReference type="InterPro" id="IPR000195">
    <property type="entry name" value="Rab-GAP-TBC_dom"/>
</dbReference>
<dbReference type="InterPro" id="IPR050302">
    <property type="entry name" value="Rab_GAP_TBC_domain"/>
</dbReference>
<dbReference type="PANTHER" id="PTHR47219">
    <property type="entry name" value="RAB GTPASE-ACTIVATING PROTEIN 1-LIKE"/>
    <property type="match status" value="1"/>
</dbReference>
<evidence type="ECO:0000313" key="4">
    <source>
        <dbReference type="Proteomes" id="UP000717328"/>
    </source>
</evidence>
<feature type="region of interest" description="Disordered" evidence="1">
    <location>
        <begin position="311"/>
        <end position="332"/>
    </location>
</feature>
<accession>A0A9P7GL47</accession>
<feature type="compositionally biased region" description="Low complexity" evidence="1">
    <location>
        <begin position="163"/>
        <end position="173"/>
    </location>
</feature>
<protein>
    <recommendedName>
        <fullName evidence="2">Rab-GAP TBC domain-containing protein</fullName>
    </recommendedName>
</protein>
<dbReference type="FunFam" id="1.10.8.270:FF:000023">
    <property type="entry name" value="TBC domain-containing protein C1778.09"/>
    <property type="match status" value="1"/>
</dbReference>
<reference evidence="3" key="2">
    <citation type="submission" date="2021-10" db="EMBL/GenBank/DDBJ databases">
        <title>Phylogenomics reveals ancestral predisposition of the termite-cultivated fungus Termitomyces towards a domesticated lifestyle.</title>
        <authorList>
            <person name="Auxier B."/>
            <person name="Grum-Grzhimaylo A."/>
            <person name="Cardenas M.E."/>
            <person name="Lodge J.D."/>
            <person name="Laessoe T."/>
            <person name="Pedersen O."/>
            <person name="Smith M.E."/>
            <person name="Kuyper T.W."/>
            <person name="Franco-Molano E.A."/>
            <person name="Baroni T.J."/>
            <person name="Aanen D.K."/>
        </authorList>
    </citation>
    <scope>NUCLEOTIDE SEQUENCE</scope>
    <source>
        <strain evidence="3">D49</strain>
    </source>
</reference>
<evidence type="ECO:0000259" key="2">
    <source>
        <dbReference type="PROSITE" id="PS50086"/>
    </source>
</evidence>
<feature type="compositionally biased region" description="Low complexity" evidence="1">
    <location>
        <begin position="190"/>
        <end position="201"/>
    </location>
</feature>
<feature type="domain" description="Rab-GAP TBC" evidence="2">
    <location>
        <begin position="441"/>
        <end position="633"/>
    </location>
</feature>
<feature type="compositionally biased region" description="Polar residues" evidence="1">
    <location>
        <begin position="35"/>
        <end position="48"/>
    </location>
</feature>
<dbReference type="InterPro" id="IPR035969">
    <property type="entry name" value="Rab-GAP_TBC_sf"/>
</dbReference>
<dbReference type="SUPFAM" id="SSF47923">
    <property type="entry name" value="Ypt/Rab-GAP domain of gyp1p"/>
    <property type="match status" value="2"/>
</dbReference>
<dbReference type="SMART" id="SM00164">
    <property type="entry name" value="TBC"/>
    <property type="match status" value="1"/>
</dbReference>
<dbReference type="PROSITE" id="PS50086">
    <property type="entry name" value="TBC_RABGAP"/>
    <property type="match status" value="1"/>
</dbReference>
<dbReference type="Gene3D" id="1.10.8.270">
    <property type="entry name" value="putative rabgap domain of human tbc1 domain family member 14 like domains"/>
    <property type="match status" value="1"/>
</dbReference>
<name>A0A9P7GL47_9AGAR</name>
<dbReference type="Proteomes" id="UP000717328">
    <property type="component" value="Unassembled WGS sequence"/>
</dbReference>